<evidence type="ECO:0000256" key="1">
    <source>
        <dbReference type="SAM" id="MobiDB-lite"/>
    </source>
</evidence>
<feature type="region of interest" description="Disordered" evidence="1">
    <location>
        <begin position="1"/>
        <end position="46"/>
    </location>
</feature>
<evidence type="ECO:0000313" key="3">
    <source>
        <dbReference type="Proteomes" id="UP000004995"/>
    </source>
</evidence>
<reference evidence="3" key="1">
    <citation type="journal article" date="2012" name="Nat. Biotechnol.">
        <title>Reference genome sequence of the model plant Setaria.</title>
        <authorList>
            <person name="Bennetzen J.L."/>
            <person name="Schmutz J."/>
            <person name="Wang H."/>
            <person name="Percifield R."/>
            <person name="Hawkins J."/>
            <person name="Pontaroli A.C."/>
            <person name="Estep M."/>
            <person name="Feng L."/>
            <person name="Vaughn J.N."/>
            <person name="Grimwood J."/>
            <person name="Jenkins J."/>
            <person name="Barry K."/>
            <person name="Lindquist E."/>
            <person name="Hellsten U."/>
            <person name="Deshpande S."/>
            <person name="Wang X."/>
            <person name="Wu X."/>
            <person name="Mitros T."/>
            <person name="Triplett J."/>
            <person name="Yang X."/>
            <person name="Ye C.Y."/>
            <person name="Mauro-Herrera M."/>
            <person name="Wang L."/>
            <person name="Li P."/>
            <person name="Sharma M."/>
            <person name="Sharma R."/>
            <person name="Ronald P.C."/>
            <person name="Panaud O."/>
            <person name="Kellogg E.A."/>
            <person name="Brutnell T.P."/>
            <person name="Doust A.N."/>
            <person name="Tuskan G.A."/>
            <person name="Rokhsar D."/>
            <person name="Devos K.M."/>
        </authorList>
    </citation>
    <scope>NUCLEOTIDE SEQUENCE [LARGE SCALE GENOMIC DNA]</scope>
    <source>
        <strain evidence="3">cv. Yugu1</strain>
    </source>
</reference>
<accession>K3Y3R0</accession>
<dbReference type="InParanoid" id="K3Y3R0"/>
<organism evidence="2 3">
    <name type="scientific">Setaria italica</name>
    <name type="common">Foxtail millet</name>
    <name type="synonym">Panicum italicum</name>
    <dbReference type="NCBI Taxonomy" id="4555"/>
    <lineage>
        <taxon>Eukaryota</taxon>
        <taxon>Viridiplantae</taxon>
        <taxon>Streptophyta</taxon>
        <taxon>Embryophyta</taxon>
        <taxon>Tracheophyta</taxon>
        <taxon>Spermatophyta</taxon>
        <taxon>Magnoliopsida</taxon>
        <taxon>Liliopsida</taxon>
        <taxon>Poales</taxon>
        <taxon>Poaceae</taxon>
        <taxon>PACMAD clade</taxon>
        <taxon>Panicoideae</taxon>
        <taxon>Panicodae</taxon>
        <taxon>Paniceae</taxon>
        <taxon>Cenchrinae</taxon>
        <taxon>Setaria</taxon>
    </lineage>
</organism>
<name>K3Y3R0_SETIT</name>
<proteinExistence type="predicted"/>
<dbReference type="Proteomes" id="UP000004995">
    <property type="component" value="Unassembled WGS sequence"/>
</dbReference>
<protein>
    <submittedName>
        <fullName evidence="2">Uncharacterized protein</fullName>
    </submittedName>
</protein>
<dbReference type="EnsemblPlants" id="KQL09582">
    <property type="protein sequence ID" value="KQL09582"/>
    <property type="gene ID" value="SETIT_008848mg"/>
</dbReference>
<dbReference type="HOGENOM" id="CLU_3192286_0_0_1"/>
<dbReference type="EMBL" id="AGNK02002235">
    <property type="status" value="NOT_ANNOTATED_CDS"/>
    <property type="molecule type" value="Genomic_DNA"/>
</dbReference>
<reference evidence="2" key="2">
    <citation type="submission" date="2018-08" db="UniProtKB">
        <authorList>
            <consortium name="EnsemblPlants"/>
        </authorList>
    </citation>
    <scope>IDENTIFICATION</scope>
    <source>
        <strain evidence="2">Yugu1</strain>
    </source>
</reference>
<sequence length="46" mass="5287">MATRPWRASSQLETARESRAATHAAQPLPQPHHTNLNFLRINKRKP</sequence>
<dbReference type="AlphaFoldDB" id="K3Y3R0"/>
<dbReference type="Gramene" id="KQL09582">
    <property type="protein sequence ID" value="KQL09582"/>
    <property type="gene ID" value="SETIT_008848mg"/>
</dbReference>
<evidence type="ECO:0000313" key="2">
    <source>
        <dbReference type="EnsemblPlants" id="KQL09582"/>
    </source>
</evidence>
<keyword evidence="3" id="KW-1185">Reference proteome</keyword>